<comment type="caution">
    <text evidence="1">The sequence shown here is derived from an EMBL/GenBank/DDBJ whole genome shotgun (WGS) entry which is preliminary data.</text>
</comment>
<dbReference type="EMBL" id="BAYM01000389">
    <property type="protein sequence ID" value="GAN37984.1"/>
    <property type="molecule type" value="Genomic_DNA"/>
</dbReference>
<sequence>MKTVLLATIHHPNISLPQLKQITAATTKIFSAVYVTISTVTSPEITQLLTEETDFHCQVITPHGAADARRKVLDFCLQDVDYQANLFYCDFDKVLTAMLIARQTLKIFVAQLQLTSGYCIVGRNAEVMASYPATWRETEAITNKAAAVFFSLPNLDITAGCCAFSQNAARYIVANSHERLTDTEWPVICKAAGLPILAARVGFLPFNEQLNAGSDDHHWHGYTARLALALQALQSLEQGDVMANKNLPIKSVQIGWPFNLKG</sequence>
<evidence type="ECO:0008006" key="3">
    <source>
        <dbReference type="Google" id="ProtNLM"/>
    </source>
</evidence>
<evidence type="ECO:0000313" key="2">
    <source>
        <dbReference type="Proteomes" id="UP000032552"/>
    </source>
</evidence>
<proteinExistence type="predicted"/>
<reference evidence="2" key="1">
    <citation type="submission" date="2014-05" db="EMBL/GenBank/DDBJ databases">
        <title>Whole genome sequencing of Lactobacillus casei NRIC0644.</title>
        <authorList>
            <person name="Atarashi H."/>
            <person name="Yoshida Y."/>
            <person name="Fujimura S."/>
            <person name="Tanaka N."/>
            <person name="Shiwa Y."/>
            <person name="Yoshikawa H."/>
            <person name="Okada S."/>
            <person name="Nakagawa J."/>
        </authorList>
    </citation>
    <scope>NUCLEOTIDE SEQUENCE [LARGE SCALE GENOMIC DNA]</scope>
    <source>
        <strain evidence="2">NRIC0644</strain>
    </source>
</reference>
<dbReference type="AlphaFoldDB" id="A0A0C9Q0P2"/>
<gene>
    <name evidence="1" type="ORF">LC0644_2573</name>
</gene>
<organism evidence="1 2">
    <name type="scientific">Lacticaseibacillus paracasei NRIC 0644</name>
    <dbReference type="NCBI Taxonomy" id="1435038"/>
    <lineage>
        <taxon>Bacteria</taxon>
        <taxon>Bacillati</taxon>
        <taxon>Bacillota</taxon>
        <taxon>Bacilli</taxon>
        <taxon>Lactobacillales</taxon>
        <taxon>Lactobacillaceae</taxon>
        <taxon>Lacticaseibacillus</taxon>
    </lineage>
</organism>
<evidence type="ECO:0000313" key="1">
    <source>
        <dbReference type="EMBL" id="GAN37984.1"/>
    </source>
</evidence>
<dbReference type="Proteomes" id="UP000032552">
    <property type="component" value="Unassembled WGS sequence"/>
</dbReference>
<protein>
    <recommendedName>
        <fullName evidence="3">Glycosyltransferase</fullName>
    </recommendedName>
</protein>
<dbReference type="RefSeq" id="WP_045624467.1">
    <property type="nucleotide sequence ID" value="NZ_BAYM01000389.1"/>
</dbReference>
<accession>A0A0C9Q0P2</accession>
<name>A0A0C9Q0P2_LACPA</name>